<protein>
    <recommendedName>
        <fullName evidence="2">Glycine-rich domain-containing protein</fullName>
    </recommendedName>
</protein>
<dbReference type="EMBL" id="MN740831">
    <property type="protein sequence ID" value="QHU14141.1"/>
    <property type="molecule type" value="Genomic_DNA"/>
</dbReference>
<dbReference type="InterPro" id="IPR036278">
    <property type="entry name" value="Sialidase_sf"/>
</dbReference>
<dbReference type="Pfam" id="PF21722">
    <property type="entry name" value="Gly_rich_2"/>
    <property type="match status" value="1"/>
</dbReference>
<dbReference type="InterPro" id="IPR049304">
    <property type="entry name" value="Gly_rich_dom"/>
</dbReference>
<feature type="region of interest" description="Disordered" evidence="1">
    <location>
        <begin position="1"/>
        <end position="41"/>
    </location>
</feature>
<dbReference type="SUPFAM" id="SSF50939">
    <property type="entry name" value="Sialidases"/>
    <property type="match status" value="1"/>
</dbReference>
<reference evidence="3" key="1">
    <citation type="journal article" date="2020" name="Nature">
        <title>Giant virus diversity and host interactions through global metagenomics.</title>
        <authorList>
            <person name="Schulz F."/>
            <person name="Roux S."/>
            <person name="Paez-Espino D."/>
            <person name="Jungbluth S."/>
            <person name="Walsh D.A."/>
            <person name="Denef V.J."/>
            <person name="McMahon K.D."/>
            <person name="Konstantinidis K.T."/>
            <person name="Eloe-Fadrosh E.A."/>
            <person name="Kyrpides N.C."/>
            <person name="Woyke T."/>
        </authorList>
    </citation>
    <scope>NUCLEOTIDE SEQUENCE</scope>
    <source>
        <strain evidence="3">GVMAG-S-1101182-85</strain>
    </source>
</reference>
<feature type="compositionally biased region" description="Low complexity" evidence="1">
    <location>
        <begin position="22"/>
        <end position="35"/>
    </location>
</feature>
<evidence type="ECO:0000259" key="2">
    <source>
        <dbReference type="Pfam" id="PF21722"/>
    </source>
</evidence>
<organism evidence="3">
    <name type="scientific">viral metagenome</name>
    <dbReference type="NCBI Taxonomy" id="1070528"/>
    <lineage>
        <taxon>unclassified sequences</taxon>
        <taxon>metagenomes</taxon>
        <taxon>organismal metagenomes</taxon>
    </lineage>
</organism>
<proteinExistence type="predicted"/>
<sequence>MQQGSTNYYHPYDSDSGESDDSGSTGSSGPGDDISTVQQKTAGPFFSTTRQVELFTNQNQLQTSGRGSLPYNQYVSSPTMSLPDSSFSTTGQSQFKTERKDVTTLFLVDSTNRDRQAFPQPTDFTLRPPRAYKTVVSIQITQLKLLCSFFYFQASKGNITLPVIELDRQNANTYLGRNLTKAVTIREGTYAINDLLTEITTQLNFTPLFYDFPNGFTEFVTAFTTNGDFGVNFNEPGDTFFDTLNNKFIPNPTKDYIVKTYWVTRFAGLTTYSINQIKIAYYYPVLYEVLLDPEDTTAYPYLNLNLTTTSLNPGETVYIRVVFNSQGISDPVILELIDQNITYLDIYRTYHTFRYSLVNRYQITYDANNLRINLFTLTLNTSLLNLFTKTSATSLATALQQQGYTSNNFIVLSNQLSQSQVVFSDMYNYIQNQLVKYFAIDYATYASQFFVNTNNILFIQNGFNASNVRSGYTLGYLTSGTQPLISSVTSYSNSPGYWPKFNVLTSGTLAGGIDPSGVNVSTNILPYSVTSSNFQFGDQSIDSSNYFVQTNQSTRSIDTIITIKPARYTVLKFRSPCRQTLQVETMPLPYYYRFADYNKQGLYSNVLDPSNNNMPQKYFDISYAFVYNTTGPNKNSYMDQSNYSSLQLNYTYGLNYATSFRSSPSLLLNVQSNLAQFNFTAPPAPPPFASTLSVYNTQLTFTSLTSSFPGTVLAFVYHDRAAFMADINTNYQRNEKPLHYIASNIVESNTSQTLTISLSTFTGHSYYTIFRSQELSFQNINYVPSVYQTISSFVAIKTDYVNFSPLGDPSAASNVSNYPFVTNYNTNYLRLPTSSTLQGIDPNNSKYTQSLSVTLKPLGYDISGVSDDLTDYRGYNPGLPGFVPNTQFRIDPISQFTFQKLTAFNTLSNTYFPPGNKNAILSPITNAPYTYKTNSNAEIKIVHWYEGYSIPTQKRDNFQAIDNISSATASSFQTYLLGANSPYSTDINNNIQFGEGIYAIGFLPQDGLYLVSSFTFKSVLYPITGTTANSQDPNMQIKHIGIFQGSYIANTSLLSMSNALEILTKINTETYAPDTLSNTPQFGVELGTYYTFGYDPSFILESKINLNGYTQSSNQLLSYDALYYAVAFDANGSNITFTQLSGSILPYPLSQVPSSSTSYFGQTSKNPSGSLQQIAYITPSTIYNANSAYGPLNGYAYTQSQYEQSQPITTTSIGYRDYGFLAQNNDAFFTFSVAFSTSIGTLTPENVGLNTFVTEYDSKLWVVNSLSNNSTLSNAGLTFTGAKYASSLNTVINDTPGATLDSIHYLVNQPSTLQNYTYSRTSTIFQVFNYASMAGLTNTSTTTQSFTLQPTSPNITVWLWGGGGGSIPSTTTNIYGYQPSGGAGAYVKATINVQQLYSIYGQSNSTISVVIGKGGNRDNFTFTASTATLNYGQARYGGGGTSLASTINPAILYGSSHTDDILPQGGGFSGLFLGSNILTAIPLLIVGGGGAGGAYSLGGPGGFGLPAASITPSSFYQFSSVTINTTVSLQLPFSNVQDIDSLSFFGASPVTTIIDGNLGTTWNPTGSPFLQPYNLFSPTNQTYRVNLQFSSNVSSISRLRYYGPNQGDAAHPPTGFVVYNNQLKTQVLFSNAAISYGNYSALSNGTFGTTSQLYLDMPITSVISNTTVVTAGYVMTGAAIALSNVIQYSIDGSNWLPANTNGYRFNPVDARYAGIGLAVKYGNGIWLAGGYGQSLSLTGVGATWSSIAGAFSWRSVAMSASGRYQIACGYGFRPFLSTNFGASFSPMAGLSTFNWNVVAISATGQYIVFVAVNQYILISNNYGVSFTQLTDIGLGNWTGAAISASGQYIWVVLSNAAAYTSNNFGISGSWSGVGFGVVYVAVSGSGQYVTLLSTNSGVYVSNNYGASWTNVPIGINMYRISMSSSGKYQLIAGNTFNYISSNFGVSFSAVSLGLTATFWSSAVSATGRFMLIGSANTGFWISINFGSSWTAYGPIPRVQAYSVAMSADGKYMLAAPVITGLMYRSVATTPTVVYPFIFYSTDGINWTPTTITEFDGSYIRSLCFIESLGLWIAGGGSGTSGSFLCSTDGLNWNYGGISNPYIGGESLSIRFLNGNIWSTGNGDTQGKYSTDGFTWTNVPGLSGYDITYGNGVYIAVGYNGSPPYYSGITYSTDGINWFAPDGVFLNLNFFGLGVTYGTTPYYPEGMFIAVGFYGNNTTTTRIYYSINGFKWSSTNDNTVTGIFYNQSIRAVVYGNSSFLAVGEGPQQSPYAPNYGAKQASVELSVDGLNWTYGLTGGYAPPIYNISFQQTQAGELGLAVDYGIITAIPNLSTLYMEIQKTTEYQIYFYELQAFGTTSLLLPQTAGNAITNMIDNNLTTFYWPSEAQTTSITSYPFNFTFSTPVTQINHLQIYSPLSNLRLFTSLTVATDTSGPLASLTSLTNTNFSTVSGVYLYDVSFIPTLSNISTLNLTFGKTTTSSIQLTEVTPYYNPSNAATQYLATTVTDLDNRGGVGALTVQTIISGSLNLNSYWNVNTWTLTVSKQTLRLNFTFNTVPQLNHMQIYSDIFGGNSLHLINGIGVFLDSTKSVVLYSNASPSAQQYKQFLYFDFDITTSVNVTSLYVELSKTTANPNYQPYIYQVAFYNVGLLGGTLGGFTGGLLNNTITQQQTALLIENGGGGTISVGGTAGNAGVSGTNTGGFIGLNYIGGNPAPNSGNAQLVSTFMSMSSIAGGGGGGYYGGGGGGTITTFPTTQSTFLGNYGGAGGGGAGFFSTIGYTASGGSITNTGGRVFHVFTANGTFTTLTTTAVEVFLIGGGGGGGGWAGGGGGAGNLIILSNTLAAGSYSVTIGQGGVGGVNLASVGSVGGSTSFGSIATALGGGGGGTVFIGSGTNGGCGGGGSELAGTLSPGAAVKGTVYFGTTIQNLATVGGTGADNGNAGGAGGGGVSTKGSNVALASPVGGNGGAGFLYYGNYYGGGGGGNSGGAYWGTPVIGTGGIGGGGNGALYPIEPSATAGTPNTGGGGGGAGYGVGASGGSGIVIVSYIYTPIISLIEYGVATIGTGTPSNYIAPGVYQQSTFIANNLLTNTGIPYGYGGQPATTGPTGGLGGHGLVILTYDTNITVNPLNTNTASTILTDSSKLSLFQAPIDNTANIRSLTFGTYTEQIQNTRFSNYNWAWYHSYLSLVGGKLNSNLLPTIGTPRVPTATYSNLPTSVYDIIASEFFNVSTFYNGQNKTVTNAKTITDTLNFSFQVFQVLFVAVSYTAPIYTELTQIYCLLDYLQVQNNLLYPHVNPANATLDRVFGGLPGFGYWANPFLTNTSFVGFDIGPSLAAPSSLVGLIGGSYRSNSMQAMYGLVIEQNLSTGYYTLKDIMSFKPNSTDIALLGSNWAKASQFNESFVIRNPESVNMDGYISVQPYDFKNAINGRLPLFNYKTYYTNILSGGIITPSPIHMINDFEGSQTFFYSYQNSNTSNYSSIFITHFPITSTLILLNNQNILDRSNNTTSILGTAISEYTTNTYASTSINIVNKFGYATTSPTNYYPKISIYQGSNTQGSNTNYYNIFSKDSPISSVNVGRLINDYNGNIYSSDRLGNEKVYENICTNQIYMQEFTKERLAFASPSFVLSEYNAGNTFPYTDFFQSKFANIWHLQGSLNMSTLYGARLQSPFDFTITTNFVNQVFYPVHKVTLLKKGAGQNPITQTADLVESNYPWYPHTEMFFYNNYSTMLYDISGDFGNEKTSNFTNADQFSGYFFDSFINNINLQQSSSYNNNNADSFYYLAVRAYSPSEQFKCLLRMALPGRYDFGFVTIRDLSNENVTIQLPGELVNPDYANVLTQFNSQFTFTSRTFGATGLPGYSGSNISSIQFGDFLRQYITIYNSIQTNTVIVSTVSGDVTNGIANLITGDLQYILPSTLVNRSRNQDPLQFALYLSTFVNPANQLIDQYGLGYNLGFARQDTEFTSIQRADSFFKILDDYIYLQMNPEYNMNRLDVSRQENFSATQDPTSESQLYNCKLLLNTFGSYAQTVVQNPVFFNPPIGKLDKLSFQWYDVTGTLINNADCEWSAVLQITESVMVATTGSTLPATSQ</sequence>
<feature type="domain" description="Glycine-rich" evidence="2">
    <location>
        <begin position="2795"/>
        <end position="3043"/>
    </location>
</feature>
<evidence type="ECO:0000256" key="1">
    <source>
        <dbReference type="SAM" id="MobiDB-lite"/>
    </source>
</evidence>
<name>A0A6C0KAE9_9ZZZZ</name>
<accession>A0A6C0KAE9</accession>
<evidence type="ECO:0000313" key="3">
    <source>
        <dbReference type="EMBL" id="QHU14141.1"/>
    </source>
</evidence>